<evidence type="ECO:0000313" key="2">
    <source>
        <dbReference type="EMBL" id="QBL13142.1"/>
    </source>
</evidence>
<dbReference type="EMBL" id="CP037746">
    <property type="protein sequence ID" value="QBL13142.1"/>
    <property type="molecule type" value="Genomic_DNA"/>
</dbReference>
<evidence type="ECO:0000313" key="4">
    <source>
        <dbReference type="Proteomes" id="UP000293421"/>
    </source>
</evidence>
<evidence type="ECO:0000256" key="1">
    <source>
        <dbReference type="SAM" id="Phobius"/>
    </source>
</evidence>
<organism evidence="2 4">
    <name type="scientific">Campylobacter volucris</name>
    <dbReference type="NCBI Taxonomy" id="1031542"/>
    <lineage>
        <taxon>Bacteria</taxon>
        <taxon>Pseudomonadati</taxon>
        <taxon>Campylobacterota</taxon>
        <taxon>Epsilonproteobacteria</taxon>
        <taxon>Campylobacterales</taxon>
        <taxon>Campylobacteraceae</taxon>
        <taxon>Campylobacter</taxon>
    </lineage>
</organism>
<dbReference type="RefSeq" id="WP_039665922.1">
    <property type="nucleotide sequence ID" value="NZ_CP037746.1"/>
</dbReference>
<keyword evidence="5" id="KW-1185">Reference proteome</keyword>
<dbReference type="GeneID" id="66287919"/>
<gene>
    <name evidence="2" type="ORF">A9460_01890</name>
    <name evidence="3" type="ORF">FVD15_00615</name>
</gene>
<feature type="transmembrane region" description="Helical" evidence="1">
    <location>
        <begin position="6"/>
        <end position="28"/>
    </location>
</feature>
<evidence type="ECO:0000313" key="5">
    <source>
        <dbReference type="Proteomes" id="UP000321325"/>
    </source>
</evidence>
<keyword evidence="1" id="KW-0472">Membrane</keyword>
<reference evidence="3 5" key="2">
    <citation type="submission" date="2019-08" db="EMBL/GenBank/DDBJ databases">
        <title>Rapid identification of Enteric Bacteria from Whole Genome Sequences (WGS) using Average Nucleotide Identity (ANI).</title>
        <authorList>
            <person name="Lane C."/>
        </authorList>
    </citation>
    <scope>NUCLEOTIDE SEQUENCE [LARGE SCALE GENOMIC DNA]</scope>
    <source>
        <strain evidence="3 5">2010D-8464</strain>
    </source>
</reference>
<protein>
    <submittedName>
        <fullName evidence="2">Uncharacterized protein</fullName>
    </submittedName>
</protein>
<name>A0AAE5YH75_9BACT</name>
<reference evidence="2 4" key="1">
    <citation type="submission" date="2019-02" db="EMBL/GenBank/DDBJ databases">
        <title>Use of ANI for Rapid Identification of Enteric Bacteria.</title>
        <authorList>
            <person name="Pruckler J."/>
            <person name="Lane C."/>
            <person name="Aubert R."/>
        </authorList>
    </citation>
    <scope>NUCLEOTIDE SEQUENCE [LARGE SCALE GENOMIC DNA]</scope>
    <source>
        <strain evidence="2 4">2014D-0083</strain>
    </source>
</reference>
<evidence type="ECO:0000313" key="3">
    <source>
        <dbReference type="EMBL" id="TXK71375.1"/>
    </source>
</evidence>
<accession>A0AAE5YH75</accession>
<sequence>MTYKKFVFLSILIPLPIIFTLGILLYVYDPLRLYHKPWFRDDTYYSDIRLQAKSIIDNNDFDSVIIGSSMLENTSAKEASEKLNANFINLSIAASTFSERFIVLKYLIDKKNLKNIIYSLDGFTLVNGDKIQPNIKRFHFLYDKNKFNDFKIYLNKHFILCAITFSQEEQCVGKNIKVDYLLRWKKDKNTLSTLLLNNKNNIFFETTSFLKKCNYTNNTQYISNFLLKMFQQTNINFHLIIPTQPRIFYKLKKYRDYFDSSVENYFFSFYKNIQFIVQQSQYYPNVKIYGFDDLDYADDIANYKDLVHYNIDMNSMQLDAIKNNTHILTTENIDEYFKIMEEKIISYDLQPIIEKINKNK</sequence>
<proteinExistence type="predicted"/>
<dbReference type="Proteomes" id="UP000321325">
    <property type="component" value="Unassembled WGS sequence"/>
</dbReference>
<keyword evidence="1" id="KW-1133">Transmembrane helix</keyword>
<dbReference type="AlphaFoldDB" id="A0AAE5YH75"/>
<dbReference type="EMBL" id="VRMB01000004">
    <property type="protein sequence ID" value="TXK71375.1"/>
    <property type="molecule type" value="Genomic_DNA"/>
</dbReference>
<dbReference type="Proteomes" id="UP000293421">
    <property type="component" value="Chromosome"/>
</dbReference>
<keyword evidence="1" id="KW-0812">Transmembrane</keyword>